<protein>
    <submittedName>
        <fullName evidence="12">Heterodisulfide reductase, hybrid of subunits C and E</fullName>
    </submittedName>
</protein>
<dbReference type="PANTHER" id="PTHR43255">
    <property type="entry name" value="IRON-SULFUR-BINDING OXIDOREDUCTASE FADF-RELATED-RELATED"/>
    <property type="match status" value="1"/>
</dbReference>
<dbReference type="GO" id="GO:0046872">
    <property type="term" value="F:metal ion binding"/>
    <property type="evidence" value="ECO:0007669"/>
    <property type="project" value="UniProtKB-KW"/>
</dbReference>
<keyword evidence="8" id="KW-0411">Iron-sulfur</keyword>
<evidence type="ECO:0000259" key="11">
    <source>
        <dbReference type="PROSITE" id="PS51379"/>
    </source>
</evidence>
<dbReference type="Pfam" id="PF02665">
    <property type="entry name" value="Nitrate_red_gam"/>
    <property type="match status" value="1"/>
</dbReference>
<keyword evidence="7" id="KW-0408">Iron</keyword>
<evidence type="ECO:0000313" key="12">
    <source>
        <dbReference type="EMBL" id="ACL06517.1"/>
    </source>
</evidence>
<dbReference type="PROSITE" id="PS51379">
    <property type="entry name" value="4FE4S_FER_2"/>
    <property type="match status" value="1"/>
</dbReference>
<dbReference type="AlphaFoldDB" id="B8FD86"/>
<organism evidence="12 13">
    <name type="scientific">Desulfatibacillum aliphaticivorans</name>
    <dbReference type="NCBI Taxonomy" id="218208"/>
    <lineage>
        <taxon>Bacteria</taxon>
        <taxon>Pseudomonadati</taxon>
        <taxon>Thermodesulfobacteriota</taxon>
        <taxon>Desulfobacteria</taxon>
        <taxon>Desulfobacterales</taxon>
        <taxon>Desulfatibacillaceae</taxon>
        <taxon>Desulfatibacillum</taxon>
    </lineage>
</organism>
<dbReference type="InterPro" id="IPR036197">
    <property type="entry name" value="NarG-like_sf"/>
</dbReference>
<dbReference type="InterPro" id="IPR017896">
    <property type="entry name" value="4Fe4S_Fe-S-bd"/>
</dbReference>
<dbReference type="Proteomes" id="UP000000739">
    <property type="component" value="Chromosome"/>
</dbReference>
<dbReference type="SUPFAM" id="SSF103501">
    <property type="entry name" value="Respiratory nitrate reductase 1 gamma chain"/>
    <property type="match status" value="2"/>
</dbReference>
<reference evidence="12 13" key="1">
    <citation type="journal article" date="2012" name="Environ. Microbiol.">
        <title>The genome sequence of Desulfatibacillum alkenivorans AK-01: a blueprint for anaerobic alkane oxidation.</title>
        <authorList>
            <person name="Callaghan A.V."/>
            <person name="Morris B.E."/>
            <person name="Pereira I.A."/>
            <person name="McInerney M.J."/>
            <person name="Austin R.N."/>
            <person name="Groves J.T."/>
            <person name="Kukor J.J."/>
            <person name="Suflita J.M."/>
            <person name="Young L.Y."/>
            <person name="Zylstra G.J."/>
            <person name="Wawrik B."/>
        </authorList>
    </citation>
    <scope>NUCLEOTIDE SEQUENCE [LARGE SCALE GENOMIC DNA]</scope>
    <source>
        <strain evidence="12 13">AK-01</strain>
    </source>
</reference>
<dbReference type="InterPro" id="IPR017900">
    <property type="entry name" value="4Fe4S_Fe_S_CS"/>
</dbReference>
<dbReference type="PANTHER" id="PTHR43255:SF2">
    <property type="entry name" value="HETERODISULFIDE REDUCTASE RELATED PROTEIN"/>
    <property type="match status" value="1"/>
</dbReference>
<dbReference type="Gene3D" id="1.20.950.20">
    <property type="entry name" value="Transmembrane di-heme cytochromes, Chain C"/>
    <property type="match status" value="2"/>
</dbReference>
<accession>B8FD86</accession>
<dbReference type="RefSeq" id="WP_015949555.1">
    <property type="nucleotide sequence ID" value="NC_011768.1"/>
</dbReference>
<dbReference type="InterPro" id="IPR023234">
    <property type="entry name" value="NarG-like_domain"/>
</dbReference>
<evidence type="ECO:0000256" key="3">
    <source>
        <dbReference type="ARBA" id="ARBA00022692"/>
    </source>
</evidence>
<evidence type="ECO:0000256" key="9">
    <source>
        <dbReference type="ARBA" id="ARBA00023136"/>
    </source>
</evidence>
<name>B8FD86_DESAL</name>
<evidence type="ECO:0000313" key="13">
    <source>
        <dbReference type="Proteomes" id="UP000000739"/>
    </source>
</evidence>
<gene>
    <name evidence="12" type="ordered locus">Dalk_4840</name>
</gene>
<keyword evidence="6" id="KW-0560">Oxidoreductase</keyword>
<evidence type="ECO:0000256" key="4">
    <source>
        <dbReference type="ARBA" id="ARBA00022723"/>
    </source>
</evidence>
<feature type="transmembrane region" description="Helical" evidence="10">
    <location>
        <begin position="47"/>
        <end position="70"/>
    </location>
</feature>
<comment type="subcellular location">
    <subcellularLocation>
        <location evidence="1">Cell membrane</location>
        <topology evidence="1">Multi-pass membrane protein</topology>
    </subcellularLocation>
</comment>
<evidence type="ECO:0000256" key="8">
    <source>
        <dbReference type="ARBA" id="ARBA00023014"/>
    </source>
</evidence>
<keyword evidence="9 10" id="KW-0472">Membrane</keyword>
<evidence type="ECO:0000256" key="10">
    <source>
        <dbReference type="SAM" id="Phobius"/>
    </source>
</evidence>
<feature type="transmembrane region" description="Helical" evidence="10">
    <location>
        <begin position="126"/>
        <end position="144"/>
    </location>
</feature>
<feature type="transmembrane region" description="Helical" evidence="10">
    <location>
        <begin position="156"/>
        <end position="173"/>
    </location>
</feature>
<evidence type="ECO:0000256" key="7">
    <source>
        <dbReference type="ARBA" id="ARBA00023004"/>
    </source>
</evidence>
<dbReference type="eggNOG" id="COG2181">
    <property type="taxonomic scope" value="Bacteria"/>
</dbReference>
<dbReference type="SUPFAM" id="SSF46548">
    <property type="entry name" value="alpha-helical ferredoxin"/>
    <property type="match status" value="2"/>
</dbReference>
<evidence type="ECO:0000256" key="2">
    <source>
        <dbReference type="ARBA" id="ARBA00022475"/>
    </source>
</evidence>
<keyword evidence="13" id="KW-1185">Reference proteome</keyword>
<dbReference type="Gene3D" id="1.10.1060.10">
    <property type="entry name" value="Alpha-helical ferredoxin"/>
    <property type="match status" value="2"/>
</dbReference>
<evidence type="ECO:0000256" key="5">
    <source>
        <dbReference type="ARBA" id="ARBA00022989"/>
    </source>
</evidence>
<dbReference type="InterPro" id="IPR051460">
    <property type="entry name" value="HdrC_iron-sulfur_subunit"/>
</dbReference>
<dbReference type="EMBL" id="CP001322">
    <property type="protein sequence ID" value="ACL06517.1"/>
    <property type="molecule type" value="Genomic_DNA"/>
</dbReference>
<dbReference type="GO" id="GO:0051536">
    <property type="term" value="F:iron-sulfur cluster binding"/>
    <property type="evidence" value="ECO:0007669"/>
    <property type="project" value="UniProtKB-KW"/>
</dbReference>
<keyword evidence="5 10" id="KW-1133">Transmembrane helix</keyword>
<keyword evidence="4" id="KW-0479">Metal-binding</keyword>
<dbReference type="PROSITE" id="PS00198">
    <property type="entry name" value="4FE4S_FER_1"/>
    <property type="match status" value="3"/>
</dbReference>
<evidence type="ECO:0000256" key="6">
    <source>
        <dbReference type="ARBA" id="ARBA00023002"/>
    </source>
</evidence>
<feature type="transmembrane region" description="Helical" evidence="10">
    <location>
        <begin position="82"/>
        <end position="106"/>
    </location>
</feature>
<evidence type="ECO:0000256" key="1">
    <source>
        <dbReference type="ARBA" id="ARBA00004651"/>
    </source>
</evidence>
<dbReference type="Pfam" id="PF13183">
    <property type="entry name" value="Fer4_8"/>
    <property type="match status" value="1"/>
</dbReference>
<dbReference type="GO" id="GO:0005886">
    <property type="term" value="C:plasma membrane"/>
    <property type="evidence" value="ECO:0007669"/>
    <property type="project" value="UniProtKB-SubCell"/>
</dbReference>
<dbReference type="eggNOG" id="COG0247">
    <property type="taxonomic scope" value="Bacteria"/>
</dbReference>
<dbReference type="HOGENOM" id="CLU_017651_0_0_7"/>
<keyword evidence="3 10" id="KW-0812">Transmembrane</keyword>
<keyword evidence="2" id="KW-1003">Cell membrane</keyword>
<dbReference type="GO" id="GO:0016491">
    <property type="term" value="F:oxidoreductase activity"/>
    <property type="evidence" value="ECO:0007669"/>
    <property type="project" value="UniProtKB-KW"/>
</dbReference>
<dbReference type="eggNOG" id="COG1150">
    <property type="taxonomic scope" value="Bacteria"/>
</dbReference>
<sequence length="605" mass="65947">MLNTLTLISLAVFVAGGAYKVGAWFGKDAWEEDKSSFLKRLAASAVGLGSAFFSLKLLVLVKVFFLDVLFQRKILRQSLYRWVSHMMIFWGFIWLLAFHALGSIFAEPLFGPDYICLNPLFFLRELTGLMVLAGLSMAFCRRICSRQPRMKTGRDDLALLALLILVMLSGFLLESVKISSHYVFMDMVENWAGLDPDDDAEDILALRVYWEKNNALASAGRTHDPGLAEDGFYVHESYCMSCHVSNKWAPAGYLLAKAIGPAASRATGPGAVSFFYWLHVGLCLAGLASLPFTKLFHVFSTPLSLLINSVTDWERVHPANAATIRAIELDACVHCSACNLNESMAVLHSLTGNDCILPSEKIRMLKGGLHKLTEQEKCTFGTGLTLCTCCDKCSNVCPAGIQLKQIWKSTRGLLFQQKDVDFSLLSPLSFHPSLSTGIDSDGALTGLIQRTREAASYGWSGSDPGPIKLGKKNPKNSLKSLMDKTLPGATAARCMGCEMCTNACPVPGLCDNPAETLGLMPSQIIRAIGLGRVDMALGAGMLWSCLSCYRCQDVCPAGVQVADALIELRNIALNTAGAEYDSRSEAADSCPAKLVFRPGKREDQQ</sequence>
<feature type="domain" description="4Fe-4S ferredoxin-type" evidence="11">
    <location>
        <begin position="485"/>
        <end position="515"/>
    </location>
</feature>
<dbReference type="InterPro" id="IPR009051">
    <property type="entry name" value="Helical_ferredxn"/>
</dbReference>
<dbReference type="KEGG" id="dal:Dalk_4840"/>
<proteinExistence type="predicted"/>